<dbReference type="EMBL" id="JBBPFD010000016">
    <property type="protein sequence ID" value="KAK7893585.1"/>
    <property type="molecule type" value="Genomic_DNA"/>
</dbReference>
<feature type="disulfide bond" evidence="11">
    <location>
        <begin position="937"/>
        <end position="949"/>
    </location>
</feature>
<keyword evidence="8 11" id="KW-1015">Disulfide bond</keyword>
<feature type="disulfide bond" evidence="11">
    <location>
        <begin position="1006"/>
        <end position="1015"/>
    </location>
</feature>
<feature type="disulfide bond" evidence="11">
    <location>
        <begin position="986"/>
        <end position="998"/>
    </location>
</feature>
<evidence type="ECO:0000256" key="9">
    <source>
        <dbReference type="ARBA" id="ARBA00023180"/>
    </source>
</evidence>
<dbReference type="GO" id="GO:0005604">
    <property type="term" value="C:basement membrane"/>
    <property type="evidence" value="ECO:0007669"/>
    <property type="project" value="UniProtKB-SubCell"/>
</dbReference>
<feature type="disulfide bond" evidence="11">
    <location>
        <begin position="1051"/>
        <end position="1060"/>
    </location>
</feature>
<dbReference type="SUPFAM" id="SSF49785">
    <property type="entry name" value="Galactose-binding domain-like"/>
    <property type="match status" value="1"/>
</dbReference>
<evidence type="ECO:0000256" key="1">
    <source>
        <dbReference type="ARBA" id="ARBA00002418"/>
    </source>
</evidence>
<feature type="disulfide bond" evidence="11">
    <location>
        <begin position="908"/>
        <end position="917"/>
    </location>
</feature>
<feature type="region of interest" description="Disordered" evidence="12">
    <location>
        <begin position="602"/>
        <end position="625"/>
    </location>
</feature>
<feature type="domain" description="Laminin EGF-like" evidence="14">
    <location>
        <begin position="1079"/>
        <end position="1129"/>
    </location>
</feature>
<keyword evidence="3" id="KW-0964">Secreted</keyword>
<dbReference type="Pfam" id="PF00052">
    <property type="entry name" value="Laminin_B"/>
    <property type="match status" value="2"/>
</dbReference>
<evidence type="ECO:0000256" key="10">
    <source>
        <dbReference type="ARBA" id="ARBA00023292"/>
    </source>
</evidence>
<dbReference type="GO" id="GO:0005576">
    <property type="term" value="C:extracellular region"/>
    <property type="evidence" value="ECO:0007669"/>
    <property type="project" value="UniProtKB-ARBA"/>
</dbReference>
<feature type="domain" description="Laminin N-terminal" evidence="16">
    <location>
        <begin position="156"/>
        <end position="433"/>
    </location>
</feature>
<dbReference type="InterPro" id="IPR002049">
    <property type="entry name" value="LE_dom"/>
</dbReference>
<dbReference type="PROSITE" id="PS51115">
    <property type="entry name" value="LAMININ_IVA"/>
    <property type="match status" value="1"/>
</dbReference>
<accession>A0AAW0NCN3</accession>
<feature type="domain" description="Laminin EGF-like" evidence="14">
    <location>
        <begin position="937"/>
        <end position="985"/>
    </location>
</feature>
<feature type="domain" description="Laminin EGF-like" evidence="14">
    <location>
        <begin position="986"/>
        <end position="1032"/>
    </location>
</feature>
<feature type="domain" description="Laminin EGF-like" evidence="14">
    <location>
        <begin position="884"/>
        <end position="936"/>
    </location>
</feature>
<evidence type="ECO:0000256" key="8">
    <source>
        <dbReference type="ARBA" id="ARBA00023157"/>
    </source>
</evidence>
<dbReference type="FunFam" id="2.10.25.10:FF:000189">
    <property type="entry name" value="Laminin subunit alpha 2"/>
    <property type="match status" value="1"/>
</dbReference>
<evidence type="ECO:0000256" key="6">
    <source>
        <dbReference type="ARBA" id="ARBA00022737"/>
    </source>
</evidence>
<evidence type="ECO:0000259" key="16">
    <source>
        <dbReference type="PROSITE" id="PS51117"/>
    </source>
</evidence>
<keyword evidence="18" id="KW-1185">Reference proteome</keyword>
<dbReference type="SMART" id="SM00281">
    <property type="entry name" value="LamB"/>
    <property type="match status" value="1"/>
</dbReference>
<dbReference type="PANTHER" id="PTHR10574">
    <property type="entry name" value="NETRIN/LAMININ-RELATED"/>
    <property type="match status" value="1"/>
</dbReference>
<dbReference type="PROSITE" id="PS01248">
    <property type="entry name" value="EGF_LAM_1"/>
    <property type="match status" value="2"/>
</dbReference>
<dbReference type="PANTHER" id="PTHR10574:SF409">
    <property type="entry name" value="LAMININ SUBUNIT ALPHA-1"/>
    <property type="match status" value="1"/>
</dbReference>
<keyword evidence="7" id="KW-0084">Basement membrane</keyword>
<dbReference type="Pfam" id="PF00053">
    <property type="entry name" value="EGF_laminin"/>
    <property type="match status" value="9"/>
</dbReference>
<evidence type="ECO:0000256" key="3">
    <source>
        <dbReference type="ARBA" id="ARBA00022525"/>
    </source>
</evidence>
<evidence type="ECO:0000256" key="13">
    <source>
        <dbReference type="SAM" id="SignalP"/>
    </source>
</evidence>
<evidence type="ECO:0000256" key="4">
    <source>
        <dbReference type="ARBA" id="ARBA00022530"/>
    </source>
</evidence>
<feature type="disulfide bond" evidence="11">
    <location>
        <begin position="1081"/>
        <end position="1098"/>
    </location>
</feature>
<evidence type="ECO:0000256" key="11">
    <source>
        <dbReference type="PROSITE-ProRule" id="PRU00460"/>
    </source>
</evidence>
<dbReference type="InterPro" id="IPR008211">
    <property type="entry name" value="Laminin_N"/>
</dbReference>
<feature type="domain" description="Laminin IV type A" evidence="15">
    <location>
        <begin position="586"/>
        <end position="752"/>
    </location>
</feature>
<feature type="disulfide bond" evidence="11">
    <location>
        <begin position="939"/>
        <end position="956"/>
    </location>
</feature>
<feature type="domain" description="Laminin EGF-like" evidence="14">
    <location>
        <begin position="1033"/>
        <end position="1078"/>
    </location>
</feature>
<feature type="domain" description="Laminin EGF-like" evidence="14">
    <location>
        <begin position="532"/>
        <end position="579"/>
    </location>
</feature>
<gene>
    <name evidence="17" type="ORF">WMY93_022737</name>
</gene>
<comment type="caution">
    <text evidence="17">The sequence shown here is derived from an EMBL/GenBank/DDBJ whole genome shotgun (WGS) entry which is preliminary data.</text>
</comment>
<name>A0AAW0NCN3_9GOBI</name>
<dbReference type="PROSITE" id="PS00022">
    <property type="entry name" value="EGF_1"/>
    <property type="match status" value="1"/>
</dbReference>
<comment type="subcellular location">
    <subcellularLocation>
        <location evidence="2">Secreted</location>
        <location evidence="2">Extracellular space</location>
        <location evidence="2">Extracellular matrix</location>
        <location evidence="2">Basement membrane</location>
    </subcellularLocation>
</comment>
<dbReference type="FunFam" id="2.10.25.10:FF:000094">
    <property type="entry name" value="Laminin subunit alpha-2"/>
    <property type="match status" value="1"/>
</dbReference>
<dbReference type="CDD" id="cd00055">
    <property type="entry name" value="EGF_Lam"/>
    <property type="match status" value="9"/>
</dbReference>
<sequence length="1164" mass="126562">MRLLLLPLVLLVLETQAQERGSPFYALQEEGGAGREGADSPGALWEAAVQSGPGTKGDGTTQSLHTYATQLSIQGHTGGHKRGILGFTDSPEGERERGSRPKCQVWPRVSLYTGGRRFGGFEVEFSGFDYTCSRGVSSSFLPVLLFRMPSDLCPLTSPGLFPAILNLASNAEITANATCGEPVSEVYCKLVEHVPGRRIKNPHCPKCDSRSAVHKERHPIDNAIDGTNQWWQSPSIKNGRQFHWVTITLDLKQIFQVAYIIIKAANSPRPGNWILERSLDGVSFEPWQFYAISDSECLTRYNITPRLGRLLQERHRGHLHVLLQPPQPAGARRDPHVSDQWRYFYSIKDISIGGMCICYGHAQSCPLDPVTQKLHCVCEHNTCGENCNECCPGYHQMPWQPGTITEGNTCNCHNKAEDCFYNQTVSDLRLSLNAAGLRHGGGVCIDCQQNTAGVNCETCADEFYRPQGVSPYSDSPCVHVTVTQRFSFLSVCQRRLFSWCVSGQCPCREGFAGRRCDRCAFGYRDFPLCSKCECNLSGSTNTDPCEQCVCKKNVMGFNCDLCKPGFYNLQPENPHGCTDCFCFGVSDVCDFLQRLAPTCGPAPPTHRDPRQQLSPASQPLQRPRHQYEMSWDAPSSFLTNKLTSFKGTLSYMLFYDVPLDNLDRSLPAHTDVIIQGNSRSCVLIGPHQFVDDVRGSHVTRDELLTVLSDVTTLRVRVLLNSSAAGPIRLGLVSLDIADPMSVSGDKAVAVETCECPYGYSGTSCECVCQVSTASEESYLEGTVSSVIATSTRLCVITMDCACLVPTTPQGLIASIVCPVSMAMPLRGQSKTVRNAHVLDSAVQQSSGQVTCDRCQEGYTGNNCERCSDGFYGNPQVLGGSCLRCECNGNVDQEEPGHCDHVTGECLLCIRNTAGLHCERCRDGYYGDAVSAKNCTECLCDLSGALSSVCDVLSGRCDCKANVEGRACERCTFGFYGIESGQGCVPCSCSQSGSVSEFCDSEGRCLCVEGVAGDKCDRCARGYFNYQDGRCTECSCAHTGGNCNSETGQCICPPNTQGDKCEECKPDHWGHDAVMGCKSCSCSSSGSFNSQCDPISGQCSCREGFGGSSCDRCASGYYGYPECSPCGCDPAGTEEEFCNGTTGICDCLQDGQCVCKVNKNTAFKI</sequence>
<dbReference type="Pfam" id="PF24973">
    <property type="entry name" value="EGF_LMN_ATRN"/>
    <property type="match status" value="1"/>
</dbReference>
<dbReference type="Pfam" id="PF00055">
    <property type="entry name" value="Laminin_N"/>
    <property type="match status" value="1"/>
</dbReference>
<dbReference type="GO" id="GO:0009888">
    <property type="term" value="P:tissue development"/>
    <property type="evidence" value="ECO:0007669"/>
    <property type="project" value="TreeGrafter"/>
</dbReference>
<dbReference type="FunFam" id="2.10.25.10:FF:000082">
    <property type="entry name" value="Laminin subunit alpha 1"/>
    <property type="match status" value="1"/>
</dbReference>
<evidence type="ECO:0000256" key="2">
    <source>
        <dbReference type="ARBA" id="ARBA00004302"/>
    </source>
</evidence>
<dbReference type="FunFam" id="2.10.25.10:FF:000209">
    <property type="entry name" value="Laminin subunit alpha 5"/>
    <property type="match status" value="1"/>
</dbReference>
<dbReference type="InterPro" id="IPR000034">
    <property type="entry name" value="Laminin_IV"/>
</dbReference>
<evidence type="ECO:0000256" key="12">
    <source>
        <dbReference type="SAM" id="MobiDB-lite"/>
    </source>
</evidence>
<dbReference type="InterPro" id="IPR056863">
    <property type="entry name" value="LMN_ATRN_NET-like_EGF"/>
</dbReference>
<keyword evidence="5 13" id="KW-0732">Signal</keyword>
<dbReference type="PRINTS" id="PR00011">
    <property type="entry name" value="EGFLAMININ"/>
</dbReference>
<feature type="disulfide bond" evidence="11">
    <location>
        <begin position="550"/>
        <end position="559"/>
    </location>
</feature>
<comment type="caution">
    <text evidence="11">Lacks conserved residue(s) required for the propagation of feature annotation.</text>
</comment>
<dbReference type="Gene3D" id="2.60.120.260">
    <property type="entry name" value="Galactose-binding domain-like"/>
    <property type="match status" value="2"/>
</dbReference>
<dbReference type="PROSITE" id="PS51117">
    <property type="entry name" value="LAMININ_NTER"/>
    <property type="match status" value="1"/>
</dbReference>
<protein>
    <submittedName>
        <fullName evidence="17">Uncharacterized protein</fullName>
    </submittedName>
</protein>
<dbReference type="InterPro" id="IPR008979">
    <property type="entry name" value="Galactose-bd-like_sf"/>
</dbReference>
<dbReference type="Gene3D" id="2.170.300.10">
    <property type="entry name" value="Tie2 ligand-binding domain superfamily"/>
    <property type="match status" value="1"/>
</dbReference>
<organism evidence="17 18">
    <name type="scientific">Mugilogobius chulae</name>
    <name type="common">yellowstripe goby</name>
    <dbReference type="NCBI Taxonomy" id="88201"/>
    <lineage>
        <taxon>Eukaryota</taxon>
        <taxon>Metazoa</taxon>
        <taxon>Chordata</taxon>
        <taxon>Craniata</taxon>
        <taxon>Vertebrata</taxon>
        <taxon>Euteleostomi</taxon>
        <taxon>Actinopterygii</taxon>
        <taxon>Neopterygii</taxon>
        <taxon>Teleostei</taxon>
        <taxon>Neoteleostei</taxon>
        <taxon>Acanthomorphata</taxon>
        <taxon>Gobiaria</taxon>
        <taxon>Gobiiformes</taxon>
        <taxon>Gobioidei</taxon>
        <taxon>Gobiidae</taxon>
        <taxon>Gobionellinae</taxon>
        <taxon>Mugilogobius</taxon>
    </lineage>
</organism>
<dbReference type="InterPro" id="IPR000742">
    <property type="entry name" value="EGF"/>
</dbReference>
<proteinExistence type="predicted"/>
<dbReference type="PROSITE" id="PS50027">
    <property type="entry name" value="EGF_LAM_2"/>
    <property type="match status" value="6"/>
</dbReference>
<feature type="chain" id="PRO_5043788296" evidence="13">
    <location>
        <begin position="18"/>
        <end position="1164"/>
    </location>
</feature>
<reference evidence="18" key="1">
    <citation type="submission" date="2024-04" db="EMBL/GenBank/DDBJ databases">
        <title>Salinicola lusitanus LLJ914,a marine bacterium isolated from the Okinawa Trough.</title>
        <authorList>
            <person name="Li J."/>
        </authorList>
    </citation>
    <scope>NUCLEOTIDE SEQUENCE [LARGE SCALE GENOMIC DNA]</scope>
</reference>
<feature type="disulfide bond" evidence="11">
    <location>
        <begin position="958"/>
        <end position="967"/>
    </location>
</feature>
<feature type="compositionally biased region" description="Polar residues" evidence="12">
    <location>
        <begin position="611"/>
        <end position="620"/>
    </location>
</feature>
<dbReference type="InterPro" id="IPR050440">
    <property type="entry name" value="Laminin/Netrin_ECM"/>
</dbReference>
<dbReference type="GO" id="GO:0009887">
    <property type="term" value="P:animal organ morphogenesis"/>
    <property type="evidence" value="ECO:0007669"/>
    <property type="project" value="TreeGrafter"/>
</dbReference>
<evidence type="ECO:0000256" key="7">
    <source>
        <dbReference type="ARBA" id="ARBA00022869"/>
    </source>
</evidence>
<evidence type="ECO:0000256" key="5">
    <source>
        <dbReference type="ARBA" id="ARBA00022729"/>
    </source>
</evidence>
<dbReference type="SMART" id="SM00181">
    <property type="entry name" value="EGF"/>
    <property type="match status" value="9"/>
</dbReference>
<dbReference type="SUPFAM" id="SSF57196">
    <property type="entry name" value="EGF/Laminin"/>
    <property type="match status" value="10"/>
</dbReference>
<keyword evidence="6" id="KW-0677">Repeat</keyword>
<keyword evidence="10 11" id="KW-0424">Laminin EGF-like domain</keyword>
<evidence type="ECO:0000313" key="17">
    <source>
        <dbReference type="EMBL" id="KAK7893585.1"/>
    </source>
</evidence>
<dbReference type="FunFam" id="2.10.25.10:FF:000069">
    <property type="entry name" value="Laminin subunit alpha 1"/>
    <property type="match status" value="1"/>
</dbReference>
<feature type="disulfide bond" evidence="11">
    <location>
        <begin position="920"/>
        <end position="934"/>
    </location>
</feature>
<dbReference type="Proteomes" id="UP001460270">
    <property type="component" value="Unassembled WGS sequence"/>
</dbReference>
<feature type="signal peptide" evidence="13">
    <location>
        <begin position="1"/>
        <end position="17"/>
    </location>
</feature>
<dbReference type="FunFam" id="2.10.25.10:FF:000051">
    <property type="entry name" value="Laminin subunit alpha 4"/>
    <property type="match status" value="1"/>
</dbReference>
<feature type="disulfide bond" evidence="11">
    <location>
        <begin position="1079"/>
        <end position="1091"/>
    </location>
</feature>
<feature type="disulfide bond" evidence="11">
    <location>
        <begin position="1100"/>
        <end position="1109"/>
    </location>
</feature>
<dbReference type="SMART" id="SM00136">
    <property type="entry name" value="LamNT"/>
    <property type="match status" value="1"/>
</dbReference>
<dbReference type="Gene3D" id="2.10.25.10">
    <property type="entry name" value="Laminin"/>
    <property type="match status" value="8"/>
</dbReference>
<keyword evidence="9" id="KW-0325">Glycoprotein</keyword>
<keyword evidence="4" id="KW-0272">Extracellular matrix</keyword>
<comment type="function">
    <text evidence="1">Binding to cells via a high affinity receptor, laminin is thought to mediate the attachment, migration and organization of cells into tissues during embryonic development by interacting with other extracellular matrix components.</text>
</comment>
<evidence type="ECO:0000259" key="14">
    <source>
        <dbReference type="PROSITE" id="PS50027"/>
    </source>
</evidence>
<evidence type="ECO:0000313" key="18">
    <source>
        <dbReference type="Proteomes" id="UP001460270"/>
    </source>
</evidence>
<dbReference type="AlphaFoldDB" id="A0AAW0NCN3"/>
<evidence type="ECO:0000259" key="15">
    <source>
        <dbReference type="PROSITE" id="PS51115"/>
    </source>
</evidence>
<dbReference type="SMART" id="SM00180">
    <property type="entry name" value="EGF_Lam"/>
    <property type="match status" value="10"/>
</dbReference>